<dbReference type="Proteomes" id="UP000182658">
    <property type="component" value="Unassembled WGS sequence"/>
</dbReference>
<keyword evidence="2" id="KW-1185">Reference proteome</keyword>
<dbReference type="InParanoid" id="A0A1J7I7W0"/>
<proteinExistence type="predicted"/>
<evidence type="ECO:0000313" key="2">
    <source>
        <dbReference type="Proteomes" id="UP000182658"/>
    </source>
</evidence>
<evidence type="ECO:0000313" key="1">
    <source>
        <dbReference type="EMBL" id="OIW23727.1"/>
    </source>
</evidence>
<protein>
    <submittedName>
        <fullName evidence="1">Uncharacterized protein</fullName>
    </submittedName>
</protein>
<name>A0A1J7I7W0_9PEZI</name>
<organism evidence="1 2">
    <name type="scientific">Coniochaeta ligniaria NRRL 30616</name>
    <dbReference type="NCBI Taxonomy" id="1408157"/>
    <lineage>
        <taxon>Eukaryota</taxon>
        <taxon>Fungi</taxon>
        <taxon>Dikarya</taxon>
        <taxon>Ascomycota</taxon>
        <taxon>Pezizomycotina</taxon>
        <taxon>Sordariomycetes</taxon>
        <taxon>Sordariomycetidae</taxon>
        <taxon>Coniochaetales</taxon>
        <taxon>Coniochaetaceae</taxon>
        <taxon>Coniochaeta</taxon>
    </lineage>
</organism>
<dbReference type="AlphaFoldDB" id="A0A1J7I7W0"/>
<accession>A0A1J7I7W0</accession>
<gene>
    <name evidence="1" type="ORF">CONLIGDRAFT_637692</name>
</gene>
<sequence>MRLLKPSTDITNPRYPKSFALKLVSLSKPVRNRLSAWRMRAQATAGPDPKGLYELIMRTINKTGLAVRIRNLEHDYHLRAHHSTQSPFPSYP</sequence>
<dbReference type="EMBL" id="KV875106">
    <property type="protein sequence ID" value="OIW23727.1"/>
    <property type="molecule type" value="Genomic_DNA"/>
</dbReference>
<reference evidence="1 2" key="1">
    <citation type="submission" date="2016-10" db="EMBL/GenBank/DDBJ databases">
        <title>Draft genome sequence of Coniochaeta ligniaria NRRL30616, a lignocellulolytic fungus for bioabatement of inhibitors in plant biomass hydrolysates.</title>
        <authorList>
            <consortium name="DOE Joint Genome Institute"/>
            <person name="Jimenez D.J."/>
            <person name="Hector R.E."/>
            <person name="Riley R."/>
            <person name="Sun H."/>
            <person name="Grigoriev I.V."/>
            <person name="Van Elsas J.D."/>
            <person name="Nichols N.N."/>
        </authorList>
    </citation>
    <scope>NUCLEOTIDE SEQUENCE [LARGE SCALE GENOMIC DNA]</scope>
    <source>
        <strain evidence="1 2">NRRL 30616</strain>
    </source>
</reference>